<name>G7YK36_CLOSI</name>
<keyword evidence="2" id="KW-1185">Reference proteome</keyword>
<dbReference type="PANTHER" id="PTHR14776">
    <property type="entry name" value="CADHERIN-LIKE AND PC-ESTERASE DOMAIN-CONTAINING PROTEIN 1"/>
    <property type="match status" value="1"/>
</dbReference>
<reference evidence="1" key="1">
    <citation type="journal article" date="2011" name="Genome Biol.">
        <title>The draft genome of the carcinogenic human liver fluke Clonorchis sinensis.</title>
        <authorList>
            <person name="Wang X."/>
            <person name="Chen W."/>
            <person name="Huang Y."/>
            <person name="Sun J."/>
            <person name="Men J."/>
            <person name="Liu H."/>
            <person name="Luo F."/>
            <person name="Guo L."/>
            <person name="Lv X."/>
            <person name="Deng C."/>
            <person name="Zhou C."/>
            <person name="Fan Y."/>
            <person name="Li X."/>
            <person name="Huang L."/>
            <person name="Hu Y."/>
            <person name="Liang C."/>
            <person name="Hu X."/>
            <person name="Xu J."/>
            <person name="Yu X."/>
        </authorList>
    </citation>
    <scope>NUCLEOTIDE SEQUENCE [LARGE SCALE GENOMIC DNA]</scope>
    <source>
        <strain evidence="1">Henan</strain>
    </source>
</reference>
<dbReference type="Proteomes" id="UP000008909">
    <property type="component" value="Unassembled WGS sequence"/>
</dbReference>
<protein>
    <submittedName>
        <fullName evidence="1">Uncharacterized protein</fullName>
    </submittedName>
</protein>
<evidence type="ECO:0000313" key="1">
    <source>
        <dbReference type="EMBL" id="GAA53318.1"/>
    </source>
</evidence>
<accession>G7YK36</accession>
<dbReference type="PANTHER" id="PTHR14776:SF1">
    <property type="entry name" value="CADHERIN-LIKE AND PC-ESTERASE DOMAIN-CONTAINING PROTEIN 1"/>
    <property type="match status" value="1"/>
</dbReference>
<dbReference type="AlphaFoldDB" id="G7YK36"/>
<gene>
    <name evidence="1" type="ORF">CLF_109990</name>
</gene>
<feature type="non-terminal residue" evidence="1">
    <location>
        <position position="308"/>
    </location>
</feature>
<dbReference type="EMBL" id="DF143469">
    <property type="protein sequence ID" value="GAA53318.1"/>
    <property type="molecule type" value="Genomic_DNA"/>
</dbReference>
<sequence>MVGDFCHAGNIISQFYRDDALPSHLEAILRSDLSTLDARNHSSIPEDYDEIIGLYENITLAVVCVRTNCAVIGSDKYETPNGLRLRFMRILSKKNCLHWVDRTKPCGLEPFKMEEVGIKNVKSAKWKHLVKQVKTECQSGNLRRSDPDDSKSFWLVPCVTCGNASTCHWNESIWIPDARMSSCLYDESFSASNHKDLRNFLQNKQLLFVGDSTLRDLMLALVEQVNGTLTFGSPTHGYLNITQPYVLRAGFAYFPDYGLSQDNQSTFMDHVENLFRLYANARYIILIFGGAQWLSKPMLRSLADFLQS</sequence>
<proteinExistence type="predicted"/>
<organism evidence="1 2">
    <name type="scientific">Clonorchis sinensis</name>
    <name type="common">Chinese liver fluke</name>
    <dbReference type="NCBI Taxonomy" id="79923"/>
    <lineage>
        <taxon>Eukaryota</taxon>
        <taxon>Metazoa</taxon>
        <taxon>Spiralia</taxon>
        <taxon>Lophotrochozoa</taxon>
        <taxon>Platyhelminthes</taxon>
        <taxon>Trematoda</taxon>
        <taxon>Digenea</taxon>
        <taxon>Opisthorchiida</taxon>
        <taxon>Opisthorchiata</taxon>
        <taxon>Opisthorchiidae</taxon>
        <taxon>Clonorchis</taxon>
    </lineage>
</organism>
<reference key="2">
    <citation type="submission" date="2011-10" db="EMBL/GenBank/DDBJ databases">
        <title>The genome and transcriptome sequence of Clonorchis sinensis provide insights into the carcinogenic liver fluke.</title>
        <authorList>
            <person name="Wang X."/>
            <person name="Huang Y."/>
            <person name="Chen W."/>
            <person name="Liu H."/>
            <person name="Guo L."/>
            <person name="Chen Y."/>
            <person name="Luo F."/>
            <person name="Zhou W."/>
            <person name="Sun J."/>
            <person name="Mao Q."/>
            <person name="Liang P."/>
            <person name="Zhou C."/>
            <person name="Tian Y."/>
            <person name="Men J."/>
            <person name="Lv X."/>
            <person name="Huang L."/>
            <person name="Zhou J."/>
            <person name="Hu Y."/>
            <person name="Li R."/>
            <person name="Zhang F."/>
            <person name="Lei H."/>
            <person name="Li X."/>
            <person name="Hu X."/>
            <person name="Liang C."/>
            <person name="Xu J."/>
            <person name="Wu Z."/>
            <person name="Yu X."/>
        </authorList>
    </citation>
    <scope>NUCLEOTIDE SEQUENCE</scope>
    <source>
        <strain>Henan</strain>
    </source>
</reference>
<evidence type="ECO:0000313" key="2">
    <source>
        <dbReference type="Proteomes" id="UP000008909"/>
    </source>
</evidence>